<dbReference type="InterPro" id="IPR013937">
    <property type="entry name" value="Sorting_nexin_C"/>
</dbReference>
<evidence type="ECO:0000256" key="2">
    <source>
        <dbReference type="SAM" id="MobiDB-lite"/>
    </source>
</evidence>
<dbReference type="Proteomes" id="UP000014254">
    <property type="component" value="Unassembled WGS sequence"/>
</dbReference>
<feature type="compositionally biased region" description="Polar residues" evidence="2">
    <location>
        <begin position="273"/>
        <end position="296"/>
    </location>
</feature>
<dbReference type="SMART" id="SM00313">
    <property type="entry name" value="PXA"/>
    <property type="match status" value="1"/>
</dbReference>
<dbReference type="GO" id="GO:0035091">
    <property type="term" value="F:phosphatidylinositol binding"/>
    <property type="evidence" value="ECO:0007669"/>
    <property type="project" value="InterPro"/>
</dbReference>
<dbReference type="Pfam" id="PF00615">
    <property type="entry name" value="RGS"/>
    <property type="match status" value="1"/>
</dbReference>
<feature type="compositionally biased region" description="Basic residues" evidence="2">
    <location>
        <begin position="259"/>
        <end position="271"/>
    </location>
</feature>
<dbReference type="SMART" id="SM00315">
    <property type="entry name" value="RGS"/>
    <property type="match status" value="1"/>
</dbReference>
<dbReference type="EMBL" id="KE124187">
    <property type="protein sequence ID" value="EPB81300.1"/>
    <property type="molecule type" value="Genomic_DNA"/>
</dbReference>
<feature type="region of interest" description="Disordered" evidence="2">
    <location>
        <begin position="633"/>
        <end position="664"/>
    </location>
</feature>
<accession>S2JNG7</accession>
<dbReference type="Gene3D" id="1.10.167.10">
    <property type="entry name" value="Regulator of G-protein Signalling 4, domain 2"/>
    <property type="match status" value="1"/>
</dbReference>
<feature type="compositionally biased region" description="Polar residues" evidence="2">
    <location>
        <begin position="639"/>
        <end position="651"/>
    </location>
</feature>
<evidence type="ECO:0000259" key="5">
    <source>
        <dbReference type="PROSITE" id="PS51207"/>
    </source>
</evidence>
<dbReference type="PANTHER" id="PTHR22775:SF3">
    <property type="entry name" value="SORTING NEXIN-13"/>
    <property type="match status" value="1"/>
</dbReference>
<dbReference type="PROSITE" id="PS51207">
    <property type="entry name" value="PXA"/>
    <property type="match status" value="1"/>
</dbReference>
<dbReference type="PANTHER" id="PTHR22775">
    <property type="entry name" value="SORTING NEXIN"/>
    <property type="match status" value="1"/>
</dbReference>
<dbReference type="OMA" id="AMYVVEV"/>
<feature type="region of interest" description="Disordered" evidence="2">
    <location>
        <begin position="729"/>
        <end position="768"/>
    </location>
</feature>
<dbReference type="PROSITE" id="PS50132">
    <property type="entry name" value="RGS"/>
    <property type="match status" value="1"/>
</dbReference>
<dbReference type="PROSITE" id="PS50195">
    <property type="entry name" value="PX"/>
    <property type="match status" value="1"/>
</dbReference>
<feature type="region of interest" description="Disordered" evidence="2">
    <location>
        <begin position="794"/>
        <end position="833"/>
    </location>
</feature>
<evidence type="ECO:0000256" key="1">
    <source>
        <dbReference type="ARBA" id="ARBA00010883"/>
    </source>
</evidence>
<feature type="compositionally biased region" description="Polar residues" evidence="2">
    <location>
        <begin position="896"/>
        <end position="918"/>
    </location>
</feature>
<dbReference type="Gene3D" id="3.30.1520.10">
    <property type="entry name" value="Phox-like domain"/>
    <property type="match status" value="1"/>
</dbReference>
<protein>
    <submittedName>
        <fullName evidence="6">Uncharacterized protein</fullName>
    </submittedName>
</protein>
<dbReference type="SUPFAM" id="SSF48097">
    <property type="entry name" value="Regulator of G-protein signaling, RGS"/>
    <property type="match status" value="1"/>
</dbReference>
<dbReference type="FunCoup" id="S2JNG7">
    <property type="interactions" value="537"/>
</dbReference>
<dbReference type="InterPro" id="IPR003114">
    <property type="entry name" value="Phox_assoc"/>
</dbReference>
<dbReference type="STRING" id="1220926.S2JNG7"/>
<evidence type="ECO:0000313" key="7">
    <source>
        <dbReference type="Proteomes" id="UP000014254"/>
    </source>
</evidence>
<feature type="compositionally biased region" description="Basic and acidic residues" evidence="2">
    <location>
        <begin position="297"/>
        <end position="306"/>
    </location>
</feature>
<feature type="domain" description="RGS" evidence="3">
    <location>
        <begin position="478"/>
        <end position="616"/>
    </location>
</feature>
<dbReference type="InParanoid" id="S2JNG7"/>
<evidence type="ECO:0000259" key="3">
    <source>
        <dbReference type="PROSITE" id="PS50132"/>
    </source>
</evidence>
<dbReference type="InterPro" id="IPR044926">
    <property type="entry name" value="RGS_subdomain_2"/>
</dbReference>
<dbReference type="SUPFAM" id="SSF64268">
    <property type="entry name" value="PX domain"/>
    <property type="match status" value="1"/>
</dbReference>
<dbReference type="eggNOG" id="KOG2101">
    <property type="taxonomic scope" value="Eukaryota"/>
</dbReference>
<dbReference type="Pfam" id="PF08628">
    <property type="entry name" value="Nexin_C"/>
    <property type="match status" value="1"/>
</dbReference>
<feature type="domain" description="PX" evidence="4">
    <location>
        <begin position="1022"/>
        <end position="1140"/>
    </location>
</feature>
<dbReference type="VEuPathDB" id="FungiDB:HMPREF1544_11995"/>
<dbReference type="SMART" id="SM00312">
    <property type="entry name" value="PX"/>
    <property type="match status" value="1"/>
</dbReference>
<evidence type="ECO:0000259" key="4">
    <source>
        <dbReference type="PROSITE" id="PS50195"/>
    </source>
</evidence>
<keyword evidence="7" id="KW-1185">Reference proteome</keyword>
<sequence>MTHKNIWPQITKIRQQQNECDEKPIAEDEDINNAFNTLLRYVIRDFIQSWYIKITNSTSEQSFPFAVDGIIRSAATKLAQRLETTDLLSVILNKIIPRMTSHISEFRAAEISLLGKSLERSVTQSDELDLLLASRFRSGKLHRALTTVAMTTKPTEIAYLRQMIERVLPYMIDHKELQSGPVRVVIREIVSNSVLQPVMDMLADPDFWNQNIDAYLGKAIIEQKMVRQLREVIRQHSTHNDMDPDEVMNVFNSADKQERRKKKKADAKRRIGPQSQLSSAFLGTGISTNDWNQQYNFEDRQKKGNAEEDDEEDDEDDEDDEEGESLYGDYSSSRESFVSSSNRLFKSAYDSTLSSKLVKRKQYGIGSIKMGRRTFQDFLKMIQEEKNLLDLKRVRNDIVTQIRKKKAHIVDRDPEEVVDGEKVQDIIVYVNRLGVAKKRVDKRIATLSGEQFDFRKSTSQLFNYRKQSTSHVNGVGYSLSEILTNTSGLSYFMEFMDRRGDMVKLQFWLIVEGFNSTAITNNNERKTFLQDVKMVYEMYFTDTAPHRLHIAEQFNKDLKNAIGLSIEKEAGDEESFANQIRELNLRLYRIQQHVFWEIEKEHYPYFKRSDLYFKFLSSAPPIQTNPIPEEVPARRSLDESTLYTSNTTRSIKGNRPASIHESSSSASIPVILTPTISTPLKESTAYFSTPKEALSEFNGRSRGHQRALSDSTKSSRFLSFSNMFQSNRLWNSDEPSHVSKSIKSMEETEEDDDEDEDEEFSNGSERARLVKSDTVDAVEAELRSILDGNNIDDFTMTENKPTQATVTATTATPVATSPPQKPKKPASLPADMPNKTISLAPPLVMKPSSSSSALLLCGTKGMKSTTADPVQNVSALPSWTSSGGTNAISEIEHNSLESVASTKSPSPSCKSEPLTQDSTSDDGKLKMNEESEASTAANVHFAPPGDLMLATKVEQLSAEVEKLTAQEAIVDALIIKAEAQNKLEELRILKKSKTMFRQDLQQIQYQKSQYELQESENVLMPNRSQVNITSATIGSDKNGEFALYVIEIQQLGADGNYASGWIVARRYSEFFALHQKLKEHYPAVRHIEFPAKWPLLKLQKPFVEARRISLERYLRKLVDDKNICNSQEFRSFLSQQNIFVPGPDAEWPFGSLFGSTTLLQTSSSSSSLQSLVSPSVQNLQKSIAALDDTQQKKISNRGFMQHIYKTVAAGLDDMLVGPSMLDLITQRLGEQVMELDQNNTSPPASSSSSRSKIADYTNINTVDVAESSTELPDSLKAEGITRFTEPLCDLFIEMFELKDKTNWLRRQAVVIILQQILEGTIERKLRELLKYLCSSSMVVFYFTKITSSLWPDGGPLKFKEARKPEEKIHTREEANRKLSTWLPDLLGNMVGRQNARKGARRLFTVLQNKRLNQDLIYTLLDEIIYALFPEITDINSSTTS</sequence>
<feature type="region of interest" description="Disordered" evidence="2">
    <location>
        <begin position="236"/>
        <end position="334"/>
    </location>
</feature>
<dbReference type="Pfam" id="PF00787">
    <property type="entry name" value="PX"/>
    <property type="match status" value="1"/>
</dbReference>
<feature type="domain" description="PXA" evidence="5">
    <location>
        <begin position="28"/>
        <end position="220"/>
    </location>
</feature>
<feature type="compositionally biased region" description="Acidic residues" evidence="2">
    <location>
        <begin position="307"/>
        <end position="324"/>
    </location>
</feature>
<feature type="compositionally biased region" description="Low complexity" evidence="2">
    <location>
        <begin position="801"/>
        <end position="818"/>
    </location>
</feature>
<reference evidence="7" key="1">
    <citation type="submission" date="2013-05" db="EMBL/GenBank/DDBJ databases">
        <title>The Genome sequence of Mucor circinelloides f. circinelloides 1006PhL.</title>
        <authorList>
            <consortium name="The Broad Institute Genomics Platform"/>
            <person name="Cuomo C."/>
            <person name="Earl A."/>
            <person name="Findley K."/>
            <person name="Lee S.C."/>
            <person name="Walker B."/>
            <person name="Young S."/>
            <person name="Zeng Q."/>
            <person name="Gargeya S."/>
            <person name="Fitzgerald M."/>
            <person name="Haas B."/>
            <person name="Abouelleil A."/>
            <person name="Allen A.W."/>
            <person name="Alvarado L."/>
            <person name="Arachchi H.M."/>
            <person name="Berlin A.M."/>
            <person name="Chapman S.B."/>
            <person name="Gainer-Dewar J."/>
            <person name="Goldberg J."/>
            <person name="Griggs A."/>
            <person name="Gujja S."/>
            <person name="Hansen M."/>
            <person name="Howarth C."/>
            <person name="Imamovic A."/>
            <person name="Ireland A."/>
            <person name="Larimer J."/>
            <person name="McCowan C."/>
            <person name="Murphy C."/>
            <person name="Pearson M."/>
            <person name="Poon T.W."/>
            <person name="Priest M."/>
            <person name="Roberts A."/>
            <person name="Saif S."/>
            <person name="Shea T."/>
            <person name="Sisk P."/>
            <person name="Sykes S."/>
            <person name="Wortman J."/>
            <person name="Nusbaum C."/>
            <person name="Birren B."/>
        </authorList>
    </citation>
    <scope>NUCLEOTIDE SEQUENCE [LARGE SCALE GENOMIC DNA]</scope>
    <source>
        <strain evidence="7">1006PhL</strain>
    </source>
</reference>
<dbReference type="Pfam" id="PF02194">
    <property type="entry name" value="PXA"/>
    <property type="match status" value="1"/>
</dbReference>
<organism evidence="6 7">
    <name type="scientific">Mucor circinelloides f. circinelloides (strain 1006PhL)</name>
    <name type="common">Mucormycosis agent</name>
    <name type="synonym">Calyptromyces circinelloides</name>
    <dbReference type="NCBI Taxonomy" id="1220926"/>
    <lineage>
        <taxon>Eukaryota</taxon>
        <taxon>Fungi</taxon>
        <taxon>Fungi incertae sedis</taxon>
        <taxon>Mucoromycota</taxon>
        <taxon>Mucoromycotina</taxon>
        <taxon>Mucoromycetes</taxon>
        <taxon>Mucorales</taxon>
        <taxon>Mucorineae</taxon>
        <taxon>Mucoraceae</taxon>
        <taxon>Mucor</taxon>
    </lineage>
</organism>
<dbReference type="InterPro" id="IPR016137">
    <property type="entry name" value="RGS"/>
</dbReference>
<comment type="similarity">
    <text evidence="1">Belongs to the sorting nexin family.</text>
</comment>
<name>S2JNG7_MUCC1</name>
<feature type="region of interest" description="Disordered" evidence="2">
    <location>
        <begin position="896"/>
        <end position="937"/>
    </location>
</feature>
<dbReference type="OrthoDB" id="120967at2759"/>
<gene>
    <name evidence="6" type="ORF">HMPREF1544_11995</name>
</gene>
<dbReference type="InterPro" id="IPR001683">
    <property type="entry name" value="PX_dom"/>
</dbReference>
<dbReference type="InterPro" id="IPR036305">
    <property type="entry name" value="RGS_sf"/>
</dbReference>
<evidence type="ECO:0000313" key="6">
    <source>
        <dbReference type="EMBL" id="EPB81300.1"/>
    </source>
</evidence>
<proteinExistence type="inferred from homology"/>
<feature type="compositionally biased region" description="Acidic residues" evidence="2">
    <location>
        <begin position="747"/>
        <end position="760"/>
    </location>
</feature>
<dbReference type="InterPro" id="IPR036871">
    <property type="entry name" value="PX_dom_sf"/>
</dbReference>